<name>A0A5C7ILY1_9ROSI</name>
<feature type="region of interest" description="Disordered" evidence="1">
    <location>
        <begin position="35"/>
        <end position="70"/>
    </location>
</feature>
<evidence type="ECO:0000313" key="3">
    <source>
        <dbReference type="Proteomes" id="UP000323000"/>
    </source>
</evidence>
<reference evidence="3" key="1">
    <citation type="journal article" date="2019" name="Gigascience">
        <title>De novo genome assembly of the endangered Acer yangbiense, a plant species with extremely small populations endemic to Yunnan Province, China.</title>
        <authorList>
            <person name="Yang J."/>
            <person name="Wariss H.M."/>
            <person name="Tao L."/>
            <person name="Zhang R."/>
            <person name="Yun Q."/>
            <person name="Hollingsworth P."/>
            <person name="Dao Z."/>
            <person name="Luo G."/>
            <person name="Guo H."/>
            <person name="Ma Y."/>
            <person name="Sun W."/>
        </authorList>
    </citation>
    <scope>NUCLEOTIDE SEQUENCE [LARGE SCALE GENOMIC DNA]</scope>
    <source>
        <strain evidence="3">cv. Malutang</strain>
    </source>
</reference>
<accession>A0A5C7ILY1</accession>
<evidence type="ECO:0000256" key="1">
    <source>
        <dbReference type="SAM" id="MobiDB-lite"/>
    </source>
</evidence>
<dbReference type="EMBL" id="VAHF01000002">
    <property type="protein sequence ID" value="TXG69632.1"/>
    <property type="molecule type" value="Genomic_DNA"/>
</dbReference>
<dbReference type="AlphaFoldDB" id="A0A5C7ILY1"/>
<evidence type="ECO:0000313" key="2">
    <source>
        <dbReference type="EMBL" id="TXG69632.1"/>
    </source>
</evidence>
<dbReference type="OrthoDB" id="1751926at2759"/>
<organism evidence="2 3">
    <name type="scientific">Acer yangbiense</name>
    <dbReference type="NCBI Taxonomy" id="1000413"/>
    <lineage>
        <taxon>Eukaryota</taxon>
        <taxon>Viridiplantae</taxon>
        <taxon>Streptophyta</taxon>
        <taxon>Embryophyta</taxon>
        <taxon>Tracheophyta</taxon>
        <taxon>Spermatophyta</taxon>
        <taxon>Magnoliopsida</taxon>
        <taxon>eudicotyledons</taxon>
        <taxon>Gunneridae</taxon>
        <taxon>Pentapetalae</taxon>
        <taxon>rosids</taxon>
        <taxon>malvids</taxon>
        <taxon>Sapindales</taxon>
        <taxon>Sapindaceae</taxon>
        <taxon>Hippocastanoideae</taxon>
        <taxon>Acereae</taxon>
        <taxon>Acer</taxon>
    </lineage>
</organism>
<comment type="caution">
    <text evidence="2">The sequence shown here is derived from an EMBL/GenBank/DDBJ whole genome shotgun (WGS) entry which is preliminary data.</text>
</comment>
<gene>
    <name evidence="2" type="ORF">EZV62_004567</name>
</gene>
<sequence>MQEAQFLLMSFEARLEEFASSVEISNVSANMHMKTQRGDTTNFQRGGLYQGRTRGKARGRGGGRSNNSRPICQVCSKIGHTATVCYHKFDQTYTGNLVRQSPSP</sequence>
<keyword evidence="3" id="KW-1185">Reference proteome</keyword>
<proteinExistence type="predicted"/>
<protein>
    <submittedName>
        <fullName evidence="2">Uncharacterized protein</fullName>
    </submittedName>
</protein>
<dbReference type="Proteomes" id="UP000323000">
    <property type="component" value="Chromosome 2"/>
</dbReference>